<dbReference type="PRINTS" id="PR00744">
    <property type="entry name" value="GLHYDRLASE37"/>
</dbReference>
<organism evidence="31">
    <name type="scientific">Trichuris suis</name>
    <name type="common">pig whipworm</name>
    <dbReference type="NCBI Taxonomy" id="68888"/>
    <lineage>
        <taxon>Eukaryota</taxon>
        <taxon>Metazoa</taxon>
        <taxon>Ecdysozoa</taxon>
        <taxon>Nematoda</taxon>
        <taxon>Enoplea</taxon>
        <taxon>Dorylaimia</taxon>
        <taxon>Trichinellida</taxon>
        <taxon>Trichuridae</taxon>
        <taxon>Trichuris</taxon>
    </lineage>
</organism>
<dbReference type="InterPro" id="IPR011990">
    <property type="entry name" value="TPR-like_helical_dom_sf"/>
</dbReference>
<keyword evidence="24" id="KW-0539">Nucleus</keyword>
<keyword evidence="18 29" id="KW-1133">Transmembrane helix</keyword>
<evidence type="ECO:0000256" key="25">
    <source>
        <dbReference type="ARBA" id="ARBA00030473"/>
    </source>
</evidence>
<keyword evidence="14" id="KW-0479">Metal-binding</keyword>
<evidence type="ECO:0000256" key="15">
    <source>
        <dbReference type="ARBA" id="ARBA00022833"/>
    </source>
</evidence>
<dbReference type="InterPro" id="IPR046941">
    <property type="entry name" value="KDM6_GATAL_sf"/>
</dbReference>
<dbReference type="GO" id="GO:0000978">
    <property type="term" value="F:RNA polymerase II cis-regulatory region sequence-specific DNA binding"/>
    <property type="evidence" value="ECO:0007669"/>
    <property type="project" value="TreeGrafter"/>
</dbReference>
<comment type="subcellular location">
    <subcellularLocation>
        <location evidence="3">Membrane</location>
        <topology evidence="3">Single-pass membrane protein</topology>
    </subcellularLocation>
    <subcellularLocation>
        <location evidence="4">Mitochondrion membrane</location>
    </subcellularLocation>
    <subcellularLocation>
        <location evidence="2">Nucleus</location>
    </subcellularLocation>
</comment>
<dbReference type="PANTHER" id="PTHR14017:SF1">
    <property type="entry name" value="LD02225P"/>
    <property type="match status" value="1"/>
</dbReference>
<dbReference type="GO" id="GO:0010468">
    <property type="term" value="P:regulation of gene expression"/>
    <property type="evidence" value="ECO:0007669"/>
    <property type="project" value="TreeGrafter"/>
</dbReference>
<dbReference type="EMBL" id="KL367491">
    <property type="protein sequence ID" value="KFD69946.1"/>
    <property type="molecule type" value="Genomic_DNA"/>
</dbReference>
<evidence type="ECO:0000256" key="10">
    <source>
        <dbReference type="ARBA" id="ARBA00019905"/>
    </source>
</evidence>
<feature type="compositionally biased region" description="Low complexity" evidence="28">
    <location>
        <begin position="2831"/>
        <end position="2845"/>
    </location>
</feature>
<keyword evidence="19" id="KW-0560">Oxidoreductase</keyword>
<reference evidence="31" key="1">
    <citation type="journal article" date="2014" name="Nat. Genet.">
        <title>Genome and transcriptome of the porcine whipworm Trichuris suis.</title>
        <authorList>
            <person name="Jex A.R."/>
            <person name="Nejsum P."/>
            <person name="Schwarz E.M."/>
            <person name="Hu L."/>
            <person name="Young N.D."/>
            <person name="Hall R.S."/>
            <person name="Korhonen P.K."/>
            <person name="Liao S."/>
            <person name="Thamsborg S."/>
            <person name="Xia J."/>
            <person name="Xu P."/>
            <person name="Wang S."/>
            <person name="Scheerlinck J.P."/>
            <person name="Hofmann A."/>
            <person name="Sternberg P.W."/>
            <person name="Wang J."/>
            <person name="Gasser R.B."/>
        </authorList>
    </citation>
    <scope>NUCLEOTIDE SEQUENCE [LARGE SCALE GENOMIC DNA]</scope>
    <source>
        <strain evidence="31">DCEP-RM93F</strain>
    </source>
</reference>
<evidence type="ECO:0000256" key="27">
    <source>
        <dbReference type="PROSITE-ProRule" id="PRU00339"/>
    </source>
</evidence>
<feature type="repeat" description="TPR" evidence="27">
    <location>
        <begin position="370"/>
        <end position="403"/>
    </location>
</feature>
<dbReference type="SMART" id="SM00661">
    <property type="entry name" value="RPOL9"/>
    <property type="match status" value="1"/>
</dbReference>
<evidence type="ECO:0000256" key="29">
    <source>
        <dbReference type="SAM" id="Phobius"/>
    </source>
</evidence>
<dbReference type="Gene3D" id="1.50.10.10">
    <property type="match status" value="1"/>
</dbReference>
<dbReference type="GO" id="GO:0004555">
    <property type="term" value="F:alpha,alpha-trehalase activity"/>
    <property type="evidence" value="ECO:0007669"/>
    <property type="project" value="UniProtKB-EC"/>
</dbReference>
<name>A0A085NKF0_9BILA</name>
<dbReference type="InterPro" id="IPR003347">
    <property type="entry name" value="JmjC_dom"/>
</dbReference>
<evidence type="ECO:0000256" key="7">
    <source>
        <dbReference type="ARBA" id="ARBA00007797"/>
    </source>
</evidence>
<evidence type="ECO:0000256" key="16">
    <source>
        <dbReference type="ARBA" id="ARBA00022853"/>
    </source>
</evidence>
<dbReference type="InterPro" id="IPR001529">
    <property type="entry name" value="Zn_ribbon_RPB9"/>
</dbReference>
<dbReference type="PROSITE" id="PS50005">
    <property type="entry name" value="TPR"/>
    <property type="match status" value="1"/>
</dbReference>
<evidence type="ECO:0000256" key="17">
    <source>
        <dbReference type="ARBA" id="ARBA00022964"/>
    </source>
</evidence>
<dbReference type="Pfam" id="PF02373">
    <property type="entry name" value="JmjC"/>
    <property type="match status" value="1"/>
</dbReference>
<dbReference type="GO" id="GO:0071558">
    <property type="term" value="F:histone H3K27me2/H3K27me3 demethylase activity"/>
    <property type="evidence" value="ECO:0007669"/>
    <property type="project" value="TreeGrafter"/>
</dbReference>
<dbReference type="GO" id="GO:0044666">
    <property type="term" value="C:MLL3/4 complex"/>
    <property type="evidence" value="ECO:0007669"/>
    <property type="project" value="TreeGrafter"/>
</dbReference>
<dbReference type="Gene3D" id="2.10.110.20">
    <property type="match status" value="1"/>
</dbReference>
<evidence type="ECO:0000256" key="6">
    <source>
        <dbReference type="ARBA" id="ARBA00007710"/>
    </source>
</evidence>
<dbReference type="GO" id="GO:0046872">
    <property type="term" value="F:metal ion binding"/>
    <property type="evidence" value="ECO:0007669"/>
    <property type="project" value="UniProtKB-KW"/>
</dbReference>
<feature type="region of interest" description="Disordered" evidence="28">
    <location>
        <begin position="2699"/>
        <end position="2744"/>
    </location>
</feature>
<keyword evidence="12 29" id="KW-0812">Transmembrane</keyword>
<evidence type="ECO:0000256" key="28">
    <source>
        <dbReference type="SAM" id="MobiDB-lite"/>
    </source>
</evidence>
<keyword evidence="15" id="KW-0862">Zinc</keyword>
<evidence type="ECO:0000256" key="8">
    <source>
        <dbReference type="ARBA" id="ARBA00008925"/>
    </source>
</evidence>
<evidence type="ECO:0000256" key="23">
    <source>
        <dbReference type="ARBA" id="ARBA00023163"/>
    </source>
</evidence>
<comment type="similarity">
    <text evidence="6">Belongs to the NIP3 family.</text>
</comment>
<gene>
    <name evidence="31" type="ORF">M514_06742</name>
</gene>
<evidence type="ECO:0000256" key="18">
    <source>
        <dbReference type="ARBA" id="ARBA00022989"/>
    </source>
</evidence>
<keyword evidence="20" id="KW-0408">Iron</keyword>
<evidence type="ECO:0000256" key="13">
    <source>
        <dbReference type="ARBA" id="ARBA00022703"/>
    </source>
</evidence>
<dbReference type="GO" id="GO:0042802">
    <property type="term" value="F:identical protein binding"/>
    <property type="evidence" value="ECO:0007669"/>
    <property type="project" value="UniProtKB-ARBA"/>
</dbReference>
<dbReference type="InterPro" id="IPR012341">
    <property type="entry name" value="6hp_glycosidase-like_sf"/>
</dbReference>
<dbReference type="PANTHER" id="PTHR14017">
    <property type="entry name" value="LYSINE-SPECIFIC DEMETHYLASE"/>
    <property type="match status" value="1"/>
</dbReference>
<evidence type="ECO:0000256" key="12">
    <source>
        <dbReference type="ARBA" id="ARBA00022692"/>
    </source>
</evidence>
<dbReference type="Gene3D" id="2.20.25.10">
    <property type="match status" value="2"/>
</dbReference>
<comment type="similarity">
    <text evidence="8">Belongs to the archaeal RpoM/eukaryotic RPA12/RPB9/RPC11 RNA polymerase family.</text>
</comment>
<feature type="compositionally biased region" description="Acidic residues" evidence="28">
    <location>
        <begin position="2709"/>
        <end position="2724"/>
    </location>
</feature>
<protein>
    <recommendedName>
        <fullName evidence="10">Trehalase</fullName>
        <ecNumber evidence="9">3.2.1.28</ecNumber>
    </recommendedName>
    <alternativeName>
        <fullName evidence="25">Alpha,alpha-trehalase</fullName>
    </alternativeName>
</protein>
<evidence type="ECO:0000256" key="11">
    <source>
        <dbReference type="ARBA" id="ARBA00022553"/>
    </source>
</evidence>
<proteinExistence type="inferred from homology"/>
<dbReference type="Pfam" id="PF02150">
    <property type="entry name" value="Zn_ribbon_RPB9"/>
    <property type="match status" value="1"/>
</dbReference>
<dbReference type="SMART" id="SM00028">
    <property type="entry name" value="TPR"/>
    <property type="match status" value="4"/>
</dbReference>
<keyword evidence="11" id="KW-0597">Phosphoprotein</keyword>
<dbReference type="GO" id="GO:0031966">
    <property type="term" value="C:mitochondrial membrane"/>
    <property type="evidence" value="ECO:0007669"/>
    <property type="project" value="UniProtKB-SubCell"/>
</dbReference>
<dbReference type="SUPFAM" id="SSF48452">
    <property type="entry name" value="TPR-like"/>
    <property type="match status" value="2"/>
</dbReference>
<evidence type="ECO:0000259" key="30">
    <source>
        <dbReference type="PROSITE" id="PS51184"/>
    </source>
</evidence>
<keyword evidence="27" id="KW-0802">TPR repeat</keyword>
<dbReference type="SMART" id="SM00558">
    <property type="entry name" value="JmjC"/>
    <property type="match status" value="1"/>
</dbReference>
<dbReference type="InterPro" id="IPR001661">
    <property type="entry name" value="Glyco_hydro_37"/>
</dbReference>
<keyword evidence="23" id="KW-0804">Transcription</keyword>
<comment type="similarity">
    <text evidence="26">Belongs to the UTX family.</text>
</comment>
<dbReference type="Gene3D" id="1.20.58.1370">
    <property type="match status" value="1"/>
</dbReference>
<feature type="region of interest" description="Disordered" evidence="28">
    <location>
        <begin position="2831"/>
        <end position="2850"/>
    </location>
</feature>
<dbReference type="InterPro" id="IPR019734">
    <property type="entry name" value="TPR_rpt"/>
</dbReference>
<dbReference type="SUPFAM" id="SSF48208">
    <property type="entry name" value="Six-hairpin glycosidases"/>
    <property type="match status" value="1"/>
</dbReference>
<evidence type="ECO:0000256" key="24">
    <source>
        <dbReference type="ARBA" id="ARBA00023242"/>
    </source>
</evidence>
<dbReference type="Gene3D" id="2.60.120.650">
    <property type="entry name" value="Cupin"/>
    <property type="match status" value="1"/>
</dbReference>
<dbReference type="GO" id="GO:0031490">
    <property type="term" value="F:chromatin DNA binding"/>
    <property type="evidence" value="ECO:0007669"/>
    <property type="project" value="TreeGrafter"/>
</dbReference>
<dbReference type="EC" id="3.2.1.28" evidence="9"/>
<evidence type="ECO:0000256" key="14">
    <source>
        <dbReference type="ARBA" id="ARBA00022723"/>
    </source>
</evidence>
<accession>A0A085NKF0</accession>
<evidence type="ECO:0000313" key="31">
    <source>
        <dbReference type="EMBL" id="KFD69946.1"/>
    </source>
</evidence>
<evidence type="ECO:0000256" key="20">
    <source>
        <dbReference type="ARBA" id="ARBA00023004"/>
    </source>
</evidence>
<keyword evidence="13" id="KW-0053">Apoptosis</keyword>
<evidence type="ECO:0000256" key="2">
    <source>
        <dbReference type="ARBA" id="ARBA00004123"/>
    </source>
</evidence>
<feature type="region of interest" description="Disordered" evidence="28">
    <location>
        <begin position="2756"/>
        <end position="2797"/>
    </location>
</feature>
<dbReference type="GO" id="GO:0043065">
    <property type="term" value="P:positive regulation of apoptotic process"/>
    <property type="evidence" value="ECO:0007669"/>
    <property type="project" value="InterPro"/>
</dbReference>
<dbReference type="InterPro" id="IPR051630">
    <property type="entry name" value="Corepressor-Demethylase"/>
</dbReference>
<dbReference type="InterPro" id="IPR016024">
    <property type="entry name" value="ARM-type_fold"/>
</dbReference>
<comment type="similarity">
    <text evidence="7">Belongs to the CBF/MAK21 family.</text>
</comment>
<evidence type="ECO:0000256" key="21">
    <source>
        <dbReference type="ARBA" id="ARBA00023128"/>
    </source>
</evidence>
<dbReference type="InterPro" id="IPR048560">
    <property type="entry name" value="KDM6A_B-like_GATAL"/>
</dbReference>
<sequence length="3079" mass="352322">MLMENPIRLSHPFTPEELRRLETLDSCEFGSINLVHPDSRFERRLVVKALKFYEQKWLELYAPMRNQADCKLEEKDNRMLCEIALKLGHFNLLIHDFFKALSAYQFCFEFKQEPWKDATFVYGLALVYFHFNVHKCALELFEKLLYTHQNFAKCSEVHVRAGLCAKALYNWTLALKATFTIGQCRFVAQHFFQSGSAIPHRPLLGAEGLLYTFTYTVFNITKKLQGELRKAHDEYRSLLSLGDSISPMLRASLHRQLDLCIILLPFKGWLIFRDESCGDKETRIAGAINELQRSLQLDPSSGRSHYYLGRCFSSINRAHDAFISYRHSIDKNEASADTWCSIGVLYQQQRQPFDALQAYACAIELDASLSSAWVDLGLLYEQHAQFRDALECYRNSCKHKSSADASILERIEFFEAHWKSNPKLMDNSQMHASSLPGVENISSLPIPAQLMGRQRTAHKNRIAMYLRGSLIGISLEEPDDDKSAVCLTPQQLQLMHMLNQNVGNLNPQQMITLRQLQESYAVMLQQGKGNMRPSEELKENVARRGSASASDAIPSAEMANTSDISLHTSPLNELPQVTQEDLQAFLGITDSEDLSGCLTEHDSRQKAREAKADSVFSSTSLLLTEGNSTPNYEIPQVFSLSVPLNVPLSTSGEEVITICKQKALGRCKPVYDEYVPPPEPPALNPPLAKEKLLMPTPLIVVDSKKDASMPELQYFCYEHPIALIRGLTAALRMDLSLFSTVSLLEKAPDHQVEVHTQIEQLPEKNLNKKGEMSWQFESVRTFTSISSYGPYQAATFREALLDEYEKRKVIGRQSVKNAALTKRRRELQPLKEIKFGANFDLSDGNLWNDQLKVALIDCFRQKRVRSSFLRLLKELAKLPPFCRLYASCNLLSHLGHAIIGMNTVRVHLKVPGSRTSAHQEHNNFAGININIGPGECEWFAVPVEYWFALKTLCDRNNVDFFRASWWPCLEELWESSIPIYRFSQKAGDVVWIGEGTIYWVHATVMLADFHFNLVTPFGRLQGWCNNIAWNVGPLTSAQFSLAAERYEINKLYTFKSLVPMVHLSWQLARNVRFSDQSLHELIRKVLIRSLAHCQMVLDYACEKLGKELKHHVREPGELSHYCYLCEVEVFNILFVLPRDERYFVHCLNCACKIDATLKRFVLLNQYHMKDLISVYDNFTLVVVKEKRNDLLEAELFSKSSCQEWSKAFTCKRAIGEFPSFHSGQLMNLIIVIPFCYIVIGVAFCGFLVKSMQSNVSTPLSFVGIKFCPECNNMLYPRENKEERVLMYSCRNCDHRQVADNRCIYVNKVHEKSDDLSQINTDMVHDPTLPKTEEHPCPRCFQREAVFFQSQSTKAEMMYYVVSLLSQIYCHGPILDAVQKSHLYPDSKHFVDMALKQDPVITLQDFLALGDAINDKEVLHKFVETHFDPPGTELEVCFPEDWRPAPRSFNAIKDYELRRWAQTLNRMWKELCRKVRKEVRDHQELFSLLYVPNPFIIPGGRFREFYYWDTFWIVKGLLASDMFSTVRGMIRNLGYMVENHGFVPNGGRIYYLYRSQPPLLIPMVYDYYLATGDIDFLDEMLPLLEKEYRFWLRKRGSTYSVNNKTFDVFQYKAEMKIPRPESYREDLELVENLTSLPEREKVWAQIVSGAETGWDFSSRWFSHSGPEAYSLRSIRTWSIIPVDLNAFMCLNTKLLANMYEMVGNLTKVLQYQARFHEAKLAMKKIHWNEEDGIWYDYDLENQRHVDVYYISNVLPLYANCYDDESAPSRVYQYLKAVGAFNSTRGIPTSFIQTDQQWDSANAWPPMVHMLIEGFRTSGDPDLTASAQHLATQWLHSTYRAYMHTNAMFEKYNVSDVNELPGGGGGGEYEVQTGFGWTNGVILDLLAKYGDCITAAGASASSSFSLLVFFPILLFCRTTCVCTTFVPIPLVCTFGRSRFVSSRFARFSSRLLRFFFYCENKSVSSCLCVEAETMRWLEFRLIDMVKRDGKASLENEIDAYVSNLGFPGKSQANQLTDGNKVSIRKRKEKNSSNGIDDRSSKTDATLLGQSSAVGHSKWFEDESCSSIDTSNKDDHRVAELEAKADQLLQSECTAFQAESSNASGSRAAWLDTIAFSGTLSDRMAALGALISRNPVCNLKALDSLLHRVSKKNRREALIAAETAKELFIQELLPDRKLIPFKCRPLEQFGQSYGSISKAKSRKLILWKFESELKSRYAEYVRALQDISFDTLADIRIKACRLIADLLIAKAEQEEALLSALVNKLGDTEARVATKVVSYLELVDHNHPAMKGELVSETEKLIYRQNISSRAQFYALCFLIHLPLTSSDKDLAAKLLNIYFELFKIVLQNQDIVEERRITRHILIGINKVLPYAKDRISDVMGEVDKLYKMAATSSLHISLQTLALLCQLLDISQDMDDHFYRSFYRRMLDPTLRSSSRVHGLFFHLLYKALCRDTQSGRIRAISKRLLQICLTAPASFACAALLILSRVQQKTKSLPAKGCHWDFDEDEEEVAQEKVNGAKPKTESYDPSARNPLYARADMEPLVELLLLKKHYHPTVALFAHRLLEGQSIDYSGDPLEDFSTSRFLERFVFKNPKKTITEKPEKGDTSVMKGRRKAYDPWTVRSIPVNSKQYANRDDNEIPPEESYLHAFAKMEEETKEEGPKGKGSKSTNFSTLYCDMLSIGTSGTSLNQRIDFAREVKSLKRKKRSNDESSESSSDDDEEEEIVEPTRKTKRHRPKLYDEAEEFNTAEEFAELLEEAEDEQRADKARKKKSKMQKRKASRRRQPMADEPVEVQDEETHRDIGWIDLTTGDSECGSSFTLLTDSNAVAEAQQRSSASSCRGGSRQSPKSTQSAVVELESSLENVKYHLVRQFSAQRLKNVWMQDWSSRPEASPPHFYRCLRRDNVVYTPPNSPFCGEEISTTTRYRFSLRHSSLIRHEWFSVEVISVFICGHVLSFILGLCIGLCLCRCRRGITGQSDKLFRVAISDAFSWDETVTFTGGEASKRSVFYGINSFDEEEECPPTFLRAVRTRLELSLQNGWIDRRMQSKMKNTYCSAGKWYKARIGGQKNIKGTRQGYSSF</sequence>
<evidence type="ECO:0000256" key="3">
    <source>
        <dbReference type="ARBA" id="ARBA00004167"/>
    </source>
</evidence>
<dbReference type="GO" id="GO:0005991">
    <property type="term" value="P:trehalose metabolic process"/>
    <property type="evidence" value="ECO:0007669"/>
    <property type="project" value="InterPro"/>
</dbReference>
<keyword evidence="17" id="KW-0223">Dioxygenase</keyword>
<evidence type="ECO:0000256" key="4">
    <source>
        <dbReference type="ARBA" id="ARBA00004325"/>
    </source>
</evidence>
<feature type="transmembrane region" description="Helical" evidence="29">
    <location>
        <begin position="2938"/>
        <end position="2966"/>
    </location>
</feature>
<comment type="similarity">
    <text evidence="5">Belongs to the glycosyl hydrolase 37 family.</text>
</comment>
<keyword evidence="16" id="KW-0156">Chromatin regulator</keyword>
<evidence type="ECO:0000256" key="1">
    <source>
        <dbReference type="ARBA" id="ARBA00001954"/>
    </source>
</evidence>
<dbReference type="SUPFAM" id="SSF48371">
    <property type="entry name" value="ARM repeat"/>
    <property type="match status" value="1"/>
</dbReference>
<dbReference type="Pfam" id="PF06553">
    <property type="entry name" value="BNIP3"/>
    <property type="match status" value="1"/>
</dbReference>
<dbReference type="GO" id="GO:0006915">
    <property type="term" value="P:apoptotic process"/>
    <property type="evidence" value="ECO:0007669"/>
    <property type="project" value="UniProtKB-KW"/>
</dbReference>
<evidence type="ECO:0000256" key="22">
    <source>
        <dbReference type="ARBA" id="ARBA00023136"/>
    </source>
</evidence>
<dbReference type="InterPro" id="IPR048562">
    <property type="entry name" value="KDM6A_B-like_C-hel"/>
</dbReference>
<dbReference type="Pfam" id="PF21322">
    <property type="entry name" value="KDM6_C-hel"/>
    <property type="match status" value="1"/>
</dbReference>
<evidence type="ECO:0000256" key="26">
    <source>
        <dbReference type="ARBA" id="ARBA00034483"/>
    </source>
</evidence>
<feature type="compositionally biased region" description="Basic residues" evidence="28">
    <location>
        <begin position="2765"/>
        <end position="2783"/>
    </location>
</feature>
<dbReference type="Pfam" id="PF21326">
    <property type="entry name" value="KDM6_GATAL"/>
    <property type="match status" value="1"/>
</dbReference>
<dbReference type="Pfam" id="PF03914">
    <property type="entry name" value="CBF"/>
    <property type="match status" value="1"/>
</dbReference>
<dbReference type="SUPFAM" id="SSF51197">
    <property type="entry name" value="Clavaminate synthase-like"/>
    <property type="match status" value="1"/>
</dbReference>
<dbReference type="FunFam" id="2.20.25.10:FF:000009">
    <property type="entry name" value="DNA-directed RNA polymerase subunit"/>
    <property type="match status" value="1"/>
</dbReference>
<evidence type="ECO:0000256" key="5">
    <source>
        <dbReference type="ARBA" id="ARBA00005615"/>
    </source>
</evidence>
<dbReference type="InterPro" id="IPR008928">
    <property type="entry name" value="6-hairpin_glycosidase_sf"/>
</dbReference>
<dbReference type="Proteomes" id="UP000030758">
    <property type="component" value="Unassembled WGS sequence"/>
</dbReference>
<dbReference type="Pfam" id="PF01204">
    <property type="entry name" value="Trehalase"/>
    <property type="match status" value="1"/>
</dbReference>
<dbReference type="PROSITE" id="PS51184">
    <property type="entry name" value="JMJC"/>
    <property type="match status" value="1"/>
</dbReference>
<dbReference type="InterPro" id="IPR005612">
    <property type="entry name" value="CCAAT-binding_factor"/>
</dbReference>
<comment type="cofactor">
    <cofactor evidence="1">
        <name>Fe(2+)</name>
        <dbReference type="ChEBI" id="CHEBI:29033"/>
    </cofactor>
</comment>
<dbReference type="InterPro" id="IPR019761">
    <property type="entry name" value="DNA-dir_RNA_pol-M_15_CS"/>
</dbReference>
<keyword evidence="22 29" id="KW-0472">Membrane</keyword>
<dbReference type="Gene3D" id="1.25.40.10">
    <property type="entry name" value="Tetratricopeptide repeat domain"/>
    <property type="match status" value="1"/>
</dbReference>
<feature type="domain" description="JmjC" evidence="30">
    <location>
        <begin position="867"/>
        <end position="1048"/>
    </location>
</feature>
<dbReference type="InterPro" id="IPR034012">
    <property type="entry name" value="Zn_ribbon_RPB9_C"/>
</dbReference>
<evidence type="ECO:0000256" key="19">
    <source>
        <dbReference type="ARBA" id="ARBA00023002"/>
    </source>
</evidence>
<dbReference type="SUPFAM" id="SSF57783">
    <property type="entry name" value="Zinc beta-ribbon"/>
    <property type="match status" value="2"/>
</dbReference>
<dbReference type="CDD" id="cd10508">
    <property type="entry name" value="Zn-ribbon_RPB9"/>
    <property type="match status" value="1"/>
</dbReference>
<dbReference type="InterPro" id="IPR010548">
    <property type="entry name" value="BNIP3"/>
</dbReference>
<dbReference type="PROSITE" id="PS01030">
    <property type="entry name" value="RNA_POL_M_15KD"/>
    <property type="match status" value="1"/>
</dbReference>
<evidence type="ECO:0000256" key="9">
    <source>
        <dbReference type="ARBA" id="ARBA00012757"/>
    </source>
</evidence>
<keyword evidence="21" id="KW-0496">Mitochondrion</keyword>
<dbReference type="GO" id="GO:0006351">
    <property type="term" value="P:DNA-templated transcription"/>
    <property type="evidence" value="ECO:0007669"/>
    <property type="project" value="InterPro"/>
</dbReference>